<feature type="modified residue" description="Phosphohistidine" evidence="6">
    <location>
        <position position="50"/>
    </location>
</feature>
<evidence type="ECO:0000256" key="2">
    <source>
        <dbReference type="ARBA" id="ARBA00012438"/>
    </source>
</evidence>
<evidence type="ECO:0000256" key="5">
    <source>
        <dbReference type="ARBA" id="ARBA00022777"/>
    </source>
</evidence>
<dbReference type="SUPFAM" id="SSF50341">
    <property type="entry name" value="CheW-like"/>
    <property type="match status" value="1"/>
</dbReference>
<dbReference type="Pfam" id="PF02895">
    <property type="entry name" value="H-kinase_dim"/>
    <property type="match status" value="1"/>
</dbReference>
<dbReference type="SMART" id="SM00073">
    <property type="entry name" value="HPT"/>
    <property type="match status" value="1"/>
</dbReference>
<dbReference type="RefSeq" id="WP_145446910.1">
    <property type="nucleotide sequence ID" value="NZ_CP036280.1"/>
</dbReference>
<dbReference type="EC" id="2.7.13.3" evidence="2"/>
<dbReference type="InterPro" id="IPR037006">
    <property type="entry name" value="CheA-like_homodim_sf"/>
</dbReference>
<name>A0A518C0J7_9BACT</name>
<dbReference type="InterPro" id="IPR002545">
    <property type="entry name" value="CheW-lke_dom"/>
</dbReference>
<dbReference type="Gene3D" id="1.10.287.560">
    <property type="entry name" value="Histidine kinase CheA-like, homodimeric domain"/>
    <property type="match status" value="1"/>
</dbReference>
<dbReference type="InterPro" id="IPR036097">
    <property type="entry name" value="HisK_dim/P_sf"/>
</dbReference>
<protein>
    <recommendedName>
        <fullName evidence="2">histidine kinase</fullName>
        <ecNumber evidence="2">2.7.13.3</ecNumber>
    </recommendedName>
</protein>
<dbReference type="Proteomes" id="UP000320386">
    <property type="component" value="Chromosome"/>
</dbReference>
<feature type="domain" description="CheW-like" evidence="9">
    <location>
        <begin position="619"/>
        <end position="751"/>
    </location>
</feature>
<dbReference type="SUPFAM" id="SSF47384">
    <property type="entry name" value="Homodimeric domain of signal transducing histidine kinase"/>
    <property type="match status" value="1"/>
</dbReference>
<dbReference type="Pfam" id="PF01584">
    <property type="entry name" value="CheW"/>
    <property type="match status" value="1"/>
</dbReference>
<feature type="domain" description="Histidine kinase" evidence="8">
    <location>
        <begin position="414"/>
        <end position="617"/>
    </location>
</feature>
<evidence type="ECO:0000313" key="11">
    <source>
        <dbReference type="EMBL" id="QDU72748.1"/>
    </source>
</evidence>
<feature type="compositionally biased region" description="Basic and acidic residues" evidence="7">
    <location>
        <begin position="344"/>
        <end position="353"/>
    </location>
</feature>
<reference evidence="11 12" key="1">
    <citation type="submission" date="2019-02" db="EMBL/GenBank/DDBJ databases">
        <title>Deep-cultivation of Planctomycetes and their phenomic and genomic characterization uncovers novel biology.</title>
        <authorList>
            <person name="Wiegand S."/>
            <person name="Jogler M."/>
            <person name="Boedeker C."/>
            <person name="Pinto D."/>
            <person name="Vollmers J."/>
            <person name="Rivas-Marin E."/>
            <person name="Kohn T."/>
            <person name="Peeters S.H."/>
            <person name="Heuer A."/>
            <person name="Rast P."/>
            <person name="Oberbeckmann S."/>
            <person name="Bunk B."/>
            <person name="Jeske O."/>
            <person name="Meyerdierks A."/>
            <person name="Storesund J.E."/>
            <person name="Kallscheuer N."/>
            <person name="Luecker S."/>
            <person name="Lage O.M."/>
            <person name="Pohl T."/>
            <person name="Merkel B.J."/>
            <person name="Hornburger P."/>
            <person name="Mueller R.-W."/>
            <person name="Bruemmer F."/>
            <person name="Labrenz M."/>
            <person name="Spormann A.M."/>
            <person name="Op den Camp H."/>
            <person name="Overmann J."/>
            <person name="Amann R."/>
            <person name="Jetten M.S.M."/>
            <person name="Mascher T."/>
            <person name="Medema M.H."/>
            <person name="Devos D.P."/>
            <person name="Kaster A.-K."/>
            <person name="Ovreas L."/>
            <person name="Rohde M."/>
            <person name="Galperin M.Y."/>
            <person name="Jogler C."/>
        </authorList>
    </citation>
    <scope>NUCLEOTIDE SEQUENCE [LARGE SCALE GENOMIC DNA]</scope>
    <source>
        <strain evidence="11 12">Pan265</strain>
    </source>
</reference>
<feature type="domain" description="HPt" evidence="10">
    <location>
        <begin position="1"/>
        <end position="107"/>
    </location>
</feature>
<dbReference type="SMART" id="SM00260">
    <property type="entry name" value="CheW"/>
    <property type="match status" value="1"/>
</dbReference>
<dbReference type="SUPFAM" id="SSF47226">
    <property type="entry name" value="Histidine-containing phosphotransfer domain, HPT domain"/>
    <property type="match status" value="1"/>
</dbReference>
<dbReference type="InterPro" id="IPR036641">
    <property type="entry name" value="HPT_dom_sf"/>
</dbReference>
<dbReference type="InterPro" id="IPR003594">
    <property type="entry name" value="HATPase_dom"/>
</dbReference>
<keyword evidence="5" id="KW-0418">Kinase</keyword>
<dbReference type="PROSITE" id="PS50894">
    <property type="entry name" value="HPT"/>
    <property type="match status" value="1"/>
</dbReference>
<evidence type="ECO:0000256" key="6">
    <source>
        <dbReference type="PROSITE-ProRule" id="PRU00110"/>
    </source>
</evidence>
<evidence type="ECO:0000256" key="4">
    <source>
        <dbReference type="ARBA" id="ARBA00022679"/>
    </source>
</evidence>
<dbReference type="InterPro" id="IPR005467">
    <property type="entry name" value="His_kinase_dom"/>
</dbReference>
<dbReference type="Pfam" id="PF01627">
    <property type="entry name" value="Hpt"/>
    <property type="match status" value="1"/>
</dbReference>
<dbReference type="SUPFAM" id="SSF55874">
    <property type="entry name" value="ATPase domain of HSP90 chaperone/DNA topoisomerase II/histidine kinase"/>
    <property type="match status" value="1"/>
</dbReference>
<dbReference type="PANTHER" id="PTHR43395">
    <property type="entry name" value="SENSOR HISTIDINE KINASE CHEA"/>
    <property type="match status" value="1"/>
</dbReference>
<evidence type="ECO:0000259" key="10">
    <source>
        <dbReference type="PROSITE" id="PS50894"/>
    </source>
</evidence>
<evidence type="ECO:0000259" key="8">
    <source>
        <dbReference type="PROSITE" id="PS50109"/>
    </source>
</evidence>
<gene>
    <name evidence="11" type="primary">cheA</name>
    <name evidence="11" type="ORF">Pan265_26220</name>
</gene>
<evidence type="ECO:0000256" key="7">
    <source>
        <dbReference type="SAM" id="MobiDB-lite"/>
    </source>
</evidence>
<dbReference type="EMBL" id="CP036280">
    <property type="protein sequence ID" value="QDU72748.1"/>
    <property type="molecule type" value="Genomic_DNA"/>
</dbReference>
<dbReference type="InterPro" id="IPR036890">
    <property type="entry name" value="HATPase_C_sf"/>
</dbReference>
<dbReference type="PROSITE" id="PS50851">
    <property type="entry name" value="CHEW"/>
    <property type="match status" value="1"/>
</dbReference>
<dbReference type="OrthoDB" id="9803176at2"/>
<dbReference type="CDD" id="cd00731">
    <property type="entry name" value="CheA_reg"/>
    <property type="match status" value="1"/>
</dbReference>
<sequence length="758" mass="82970">MDAIDPSLLQDFLTESGELIDQLDNDLVKLETADDADQKDLLNSCFRALHTIKGAASFLNLETIIRFAHVAEEALNRMRKGEIEVTDASMDVLLQSADVVRQMISDLGEGREADPAPEPLMEALGELVKAQTAAAAVISNDTPEPTTPADDNRVASRALELPEQKADLLEFMVTDLREQVELIEEAAGQFANDATRSDATEHLAEVADILVKTADFFDLDDLSQLTQAIHRHALDFRHTDANAIPDLVIRIRALAWLVKQSADTLAEKRALNLSVNTYIQRLDTLAQGNTLEPDVANKHNDDLRTLILLDELLTEAEHNELTGNAAAPDTPGNTQTPDAQAAADKTDDKTETKAATKQVAEQTIRVEVGRLESLLNLVGQLVLNKNRLLGLTRTIRDSGVPHETAESFSSASGELDQLMGELQMGVMRTRMQPLAKLFDRYPRVIRDMARMTGKKLRLEIEGKDTEVDKSVLEQLSDPLVHILRNSADHGIEAPDKRQASDKPEEGCIRLVAEHQGSHVRIAIIDDGKGLSRDVIARKAVERGLTTEEQLTGLSDEDVFRFILQAGFSTAEKVSDLSGRGVGMDVVRTNVEKINGTININSVEGDGTTIEILIPLTVAIMPAMVTGVGKHLYAIPLQSIHEIVRPDEHGRHTVNGQDVIRLRDTVLPLIDLTTRLNEDRSENSGRFAVVVSVGSQRAGLLVDRLVGQQEIVIKPLDDGYTQGGPFSGATIQEDGEVSLILDVTQILRNQNPTAERQAA</sequence>
<dbReference type="CDD" id="cd00088">
    <property type="entry name" value="HPT"/>
    <property type="match status" value="1"/>
</dbReference>
<keyword evidence="12" id="KW-1185">Reference proteome</keyword>
<evidence type="ECO:0000256" key="3">
    <source>
        <dbReference type="ARBA" id="ARBA00022553"/>
    </source>
</evidence>
<dbReference type="Gene3D" id="1.20.120.160">
    <property type="entry name" value="HPT domain"/>
    <property type="match status" value="1"/>
</dbReference>
<dbReference type="InterPro" id="IPR004105">
    <property type="entry name" value="CheA-like_dim"/>
</dbReference>
<dbReference type="GO" id="GO:0006935">
    <property type="term" value="P:chemotaxis"/>
    <property type="evidence" value="ECO:0007669"/>
    <property type="project" value="InterPro"/>
</dbReference>
<comment type="catalytic activity">
    <reaction evidence="1">
        <text>ATP + protein L-histidine = ADP + protein N-phospho-L-histidine.</text>
        <dbReference type="EC" id="2.7.13.3"/>
    </reaction>
</comment>
<dbReference type="Pfam" id="PF02518">
    <property type="entry name" value="HATPase_c"/>
    <property type="match status" value="1"/>
</dbReference>
<feature type="compositionally biased region" description="Low complexity" evidence="7">
    <location>
        <begin position="334"/>
        <end position="343"/>
    </location>
</feature>
<keyword evidence="3 6" id="KW-0597">Phosphoprotein</keyword>
<keyword evidence="4 11" id="KW-0808">Transferase</keyword>
<proteinExistence type="predicted"/>
<dbReference type="InterPro" id="IPR004358">
    <property type="entry name" value="Sig_transdc_His_kin-like_C"/>
</dbReference>
<dbReference type="Gene3D" id="3.30.565.10">
    <property type="entry name" value="Histidine kinase-like ATPase, C-terminal domain"/>
    <property type="match status" value="1"/>
</dbReference>
<dbReference type="Gene3D" id="2.30.30.40">
    <property type="entry name" value="SH3 Domains"/>
    <property type="match status" value="1"/>
</dbReference>
<dbReference type="CDD" id="cd16916">
    <property type="entry name" value="HATPase_CheA-like"/>
    <property type="match status" value="1"/>
</dbReference>
<organism evidence="11 12">
    <name type="scientific">Mucisphaera calidilacus</name>
    <dbReference type="NCBI Taxonomy" id="2527982"/>
    <lineage>
        <taxon>Bacteria</taxon>
        <taxon>Pseudomonadati</taxon>
        <taxon>Planctomycetota</taxon>
        <taxon>Phycisphaerae</taxon>
        <taxon>Phycisphaerales</taxon>
        <taxon>Phycisphaeraceae</taxon>
        <taxon>Mucisphaera</taxon>
    </lineage>
</organism>
<evidence type="ECO:0000256" key="1">
    <source>
        <dbReference type="ARBA" id="ARBA00000085"/>
    </source>
</evidence>
<dbReference type="KEGG" id="mcad:Pan265_26220"/>
<dbReference type="PROSITE" id="PS50109">
    <property type="entry name" value="HIS_KIN"/>
    <property type="match status" value="1"/>
</dbReference>
<evidence type="ECO:0000259" key="9">
    <source>
        <dbReference type="PROSITE" id="PS50851"/>
    </source>
</evidence>
<dbReference type="InterPro" id="IPR008207">
    <property type="entry name" value="Sig_transdc_His_kin_Hpt_dom"/>
</dbReference>
<dbReference type="SMART" id="SM00387">
    <property type="entry name" value="HATPase_c"/>
    <property type="match status" value="1"/>
</dbReference>
<dbReference type="PANTHER" id="PTHR43395:SF1">
    <property type="entry name" value="CHEMOTAXIS PROTEIN CHEA"/>
    <property type="match status" value="1"/>
</dbReference>
<dbReference type="PRINTS" id="PR00344">
    <property type="entry name" value="BCTRLSENSOR"/>
</dbReference>
<dbReference type="AlphaFoldDB" id="A0A518C0J7"/>
<accession>A0A518C0J7</accession>
<dbReference type="GO" id="GO:0000155">
    <property type="term" value="F:phosphorelay sensor kinase activity"/>
    <property type="evidence" value="ECO:0007669"/>
    <property type="project" value="InterPro"/>
</dbReference>
<dbReference type="InterPro" id="IPR051315">
    <property type="entry name" value="Bact_Chemotaxis_CheA"/>
</dbReference>
<dbReference type="SMART" id="SM01231">
    <property type="entry name" value="H-kinase_dim"/>
    <property type="match status" value="1"/>
</dbReference>
<dbReference type="GO" id="GO:0005737">
    <property type="term" value="C:cytoplasm"/>
    <property type="evidence" value="ECO:0007669"/>
    <property type="project" value="InterPro"/>
</dbReference>
<dbReference type="FunFam" id="3.30.565.10:FF:000016">
    <property type="entry name" value="Chemotaxis protein CheA, putative"/>
    <property type="match status" value="1"/>
</dbReference>
<dbReference type="InterPro" id="IPR036061">
    <property type="entry name" value="CheW-like_dom_sf"/>
</dbReference>
<evidence type="ECO:0000313" key="12">
    <source>
        <dbReference type="Proteomes" id="UP000320386"/>
    </source>
</evidence>
<feature type="region of interest" description="Disordered" evidence="7">
    <location>
        <begin position="322"/>
        <end position="353"/>
    </location>
</feature>